<evidence type="ECO:0000259" key="14">
    <source>
        <dbReference type="SMART" id="SM00065"/>
    </source>
</evidence>
<dbReference type="Pfam" id="PF13493">
    <property type="entry name" value="DUF4118"/>
    <property type="match status" value="1"/>
</dbReference>
<comment type="catalytic activity">
    <reaction evidence="1">
        <text>ATP + protein L-histidine = ADP + protein N-phospho-L-histidine.</text>
        <dbReference type="EC" id="2.7.13.3"/>
    </reaction>
</comment>
<dbReference type="InterPro" id="IPR036890">
    <property type="entry name" value="HATPase_C_sf"/>
</dbReference>
<gene>
    <name evidence="16" type="ORF">GCM10009827_013260</name>
</gene>
<keyword evidence="11" id="KW-0902">Two-component regulatory system</keyword>
<evidence type="ECO:0000256" key="13">
    <source>
        <dbReference type="SAM" id="Phobius"/>
    </source>
</evidence>
<keyword evidence="8" id="KW-0418">Kinase</keyword>
<keyword evidence="17" id="KW-1185">Reference proteome</keyword>
<dbReference type="Gene3D" id="1.20.5.1930">
    <property type="match status" value="1"/>
</dbReference>
<evidence type="ECO:0000256" key="8">
    <source>
        <dbReference type="ARBA" id="ARBA00022777"/>
    </source>
</evidence>
<dbReference type="InterPro" id="IPR025201">
    <property type="entry name" value="KdpD_TM"/>
</dbReference>
<evidence type="ECO:0000256" key="3">
    <source>
        <dbReference type="ARBA" id="ARBA00012438"/>
    </source>
</evidence>
<dbReference type="Gene3D" id="3.30.450.40">
    <property type="match status" value="1"/>
</dbReference>
<dbReference type="EMBL" id="BAAAQD010000001">
    <property type="protein sequence ID" value="GAA1502139.1"/>
    <property type="molecule type" value="Genomic_DNA"/>
</dbReference>
<evidence type="ECO:0000256" key="2">
    <source>
        <dbReference type="ARBA" id="ARBA00004141"/>
    </source>
</evidence>
<dbReference type="InterPro" id="IPR003018">
    <property type="entry name" value="GAF"/>
</dbReference>
<feature type="transmembrane region" description="Helical" evidence="13">
    <location>
        <begin position="52"/>
        <end position="82"/>
    </location>
</feature>
<dbReference type="Proteomes" id="UP001501470">
    <property type="component" value="Unassembled WGS sequence"/>
</dbReference>
<feature type="transmembrane region" description="Helical" evidence="13">
    <location>
        <begin position="21"/>
        <end position="40"/>
    </location>
</feature>
<evidence type="ECO:0000256" key="10">
    <source>
        <dbReference type="ARBA" id="ARBA00022989"/>
    </source>
</evidence>
<dbReference type="InterPro" id="IPR011712">
    <property type="entry name" value="Sig_transdc_His_kin_sub3_dim/P"/>
</dbReference>
<dbReference type="SUPFAM" id="SSF55874">
    <property type="entry name" value="ATPase domain of HSP90 chaperone/DNA topoisomerase II/histidine kinase"/>
    <property type="match status" value="1"/>
</dbReference>
<comment type="caution">
    <text evidence="16">The sequence shown here is derived from an EMBL/GenBank/DDBJ whole genome shotgun (WGS) entry which is preliminary data.</text>
</comment>
<evidence type="ECO:0000256" key="12">
    <source>
        <dbReference type="ARBA" id="ARBA00023136"/>
    </source>
</evidence>
<keyword evidence="12 13" id="KW-0472">Membrane</keyword>
<dbReference type="SUPFAM" id="SSF55781">
    <property type="entry name" value="GAF domain-like"/>
    <property type="match status" value="1"/>
</dbReference>
<evidence type="ECO:0000313" key="16">
    <source>
        <dbReference type="EMBL" id="GAA1502139.1"/>
    </source>
</evidence>
<evidence type="ECO:0000256" key="4">
    <source>
        <dbReference type="ARBA" id="ARBA00022553"/>
    </source>
</evidence>
<dbReference type="SMART" id="SM00387">
    <property type="entry name" value="HATPase_c"/>
    <property type="match status" value="1"/>
</dbReference>
<evidence type="ECO:0000259" key="15">
    <source>
        <dbReference type="SMART" id="SM00387"/>
    </source>
</evidence>
<dbReference type="CDD" id="cd16917">
    <property type="entry name" value="HATPase_UhpB-NarQ-NarX-like"/>
    <property type="match status" value="1"/>
</dbReference>
<dbReference type="Gene3D" id="3.30.565.10">
    <property type="entry name" value="Histidine kinase-like ATPase, C-terminal domain"/>
    <property type="match status" value="1"/>
</dbReference>
<proteinExistence type="predicted"/>
<keyword evidence="4" id="KW-0597">Phosphoprotein</keyword>
<dbReference type="InterPro" id="IPR029016">
    <property type="entry name" value="GAF-like_dom_sf"/>
</dbReference>
<evidence type="ECO:0000256" key="6">
    <source>
        <dbReference type="ARBA" id="ARBA00022692"/>
    </source>
</evidence>
<dbReference type="EC" id="2.7.13.3" evidence="3"/>
<accession>A0ABN1ZQ67</accession>
<dbReference type="InterPro" id="IPR050482">
    <property type="entry name" value="Sensor_HK_TwoCompSys"/>
</dbReference>
<keyword evidence="10 13" id="KW-1133">Transmembrane helix</keyword>
<evidence type="ECO:0000256" key="5">
    <source>
        <dbReference type="ARBA" id="ARBA00022679"/>
    </source>
</evidence>
<dbReference type="Gene3D" id="1.20.120.620">
    <property type="entry name" value="Backbone structure of the membrane domain of e. Coli histidine kinase receptor kdpd"/>
    <property type="match status" value="1"/>
</dbReference>
<dbReference type="Pfam" id="PF07730">
    <property type="entry name" value="HisKA_3"/>
    <property type="match status" value="1"/>
</dbReference>
<sequence length="614" mass="65349">MSVQIGALSRLVRPTPPPIELGIAVATGLTVVETLLVYPLRQAMVPYFPGMIYIVGVLITSMVWGMWLGMATAVASTLAFVYYHVRPFESFAAGDVRQVVDLAVLLIVAVATSAVANLSRVRAVQAEESDLTAEMARLLLYAEDLPAVLPAVAQRIARSLQLPDAAIHLATVPGDDRHAAFPLYIDAAQRATLVVPAETPKQTMQRLRDSIVPSLTPLLNAGWERAAVLNSLETSREQLRRLAAEQAALGRVAKLVAGGSPPAEVFDAITTELHGLMSEYSTWLCRYEPDGTASVVATNLTDDLTTDVRWPIDGENVLVKVRNTGCAARVDTFDGAAGPVAAYARDMGIHSVVGVPIVVDGRLWGVAGVAWVRSEPLPPGTEARVAEFTDLAAIAIANAEGKAELSASRTRLVAAADQARQRIERNLHDGAMQHFLAVAMQLGAAEAILPPELTEARAELSHARRGLISAMDNLREISRGIHPTLLASDGLPTALRALARRSPVPVDLDVQTDQRMPPVVETAAYYIVSEALTNAVKHAHATVVHVQATRNDMLHLSIDDDGIGGADPHRGTGLTGLQDRVEALGGHLTISSPADGGTRLSATIPTDSIPLQLS</sequence>
<dbReference type="Pfam" id="PF02518">
    <property type="entry name" value="HATPase_c"/>
    <property type="match status" value="1"/>
</dbReference>
<protein>
    <recommendedName>
        <fullName evidence="3">histidine kinase</fullName>
        <ecNumber evidence="3">2.7.13.3</ecNumber>
    </recommendedName>
</protein>
<evidence type="ECO:0000313" key="17">
    <source>
        <dbReference type="Proteomes" id="UP001501470"/>
    </source>
</evidence>
<evidence type="ECO:0000256" key="9">
    <source>
        <dbReference type="ARBA" id="ARBA00022840"/>
    </source>
</evidence>
<evidence type="ECO:0000256" key="7">
    <source>
        <dbReference type="ARBA" id="ARBA00022741"/>
    </source>
</evidence>
<feature type="domain" description="GAF" evidence="14">
    <location>
        <begin position="261"/>
        <end position="406"/>
    </location>
</feature>
<keyword evidence="5" id="KW-0808">Transferase</keyword>
<dbReference type="PANTHER" id="PTHR24421:SF10">
    <property type="entry name" value="NITRATE_NITRITE SENSOR PROTEIN NARQ"/>
    <property type="match status" value="1"/>
</dbReference>
<keyword evidence="6 13" id="KW-0812">Transmembrane</keyword>
<reference evidence="16 17" key="1">
    <citation type="journal article" date="2019" name="Int. J. Syst. Evol. Microbiol.">
        <title>The Global Catalogue of Microorganisms (GCM) 10K type strain sequencing project: providing services to taxonomists for standard genome sequencing and annotation.</title>
        <authorList>
            <consortium name="The Broad Institute Genomics Platform"/>
            <consortium name="The Broad Institute Genome Sequencing Center for Infectious Disease"/>
            <person name="Wu L."/>
            <person name="Ma J."/>
        </authorList>
    </citation>
    <scope>NUCLEOTIDE SEQUENCE [LARGE SCALE GENOMIC DNA]</scope>
    <source>
        <strain evidence="16 17">JCM 15933</strain>
    </source>
</reference>
<evidence type="ECO:0000256" key="11">
    <source>
        <dbReference type="ARBA" id="ARBA00023012"/>
    </source>
</evidence>
<keyword evidence="9" id="KW-0067">ATP-binding</keyword>
<dbReference type="Pfam" id="PF01590">
    <property type="entry name" value="GAF"/>
    <property type="match status" value="1"/>
</dbReference>
<name>A0ABN1ZQ67_9ACTN</name>
<organism evidence="16 17">
    <name type="scientific">Dactylosporangium maewongense</name>
    <dbReference type="NCBI Taxonomy" id="634393"/>
    <lineage>
        <taxon>Bacteria</taxon>
        <taxon>Bacillati</taxon>
        <taxon>Actinomycetota</taxon>
        <taxon>Actinomycetes</taxon>
        <taxon>Micromonosporales</taxon>
        <taxon>Micromonosporaceae</taxon>
        <taxon>Dactylosporangium</taxon>
    </lineage>
</organism>
<keyword evidence="7" id="KW-0547">Nucleotide-binding</keyword>
<dbReference type="InterPro" id="IPR038318">
    <property type="entry name" value="KdpD_sf"/>
</dbReference>
<evidence type="ECO:0000256" key="1">
    <source>
        <dbReference type="ARBA" id="ARBA00000085"/>
    </source>
</evidence>
<dbReference type="SMART" id="SM00065">
    <property type="entry name" value="GAF"/>
    <property type="match status" value="1"/>
</dbReference>
<comment type="subcellular location">
    <subcellularLocation>
        <location evidence="2">Membrane</location>
        <topology evidence="2">Multi-pass membrane protein</topology>
    </subcellularLocation>
</comment>
<feature type="domain" description="Histidine kinase/HSP90-like ATPase" evidence="15">
    <location>
        <begin position="519"/>
        <end position="608"/>
    </location>
</feature>
<dbReference type="InterPro" id="IPR003594">
    <property type="entry name" value="HATPase_dom"/>
</dbReference>
<dbReference type="PANTHER" id="PTHR24421">
    <property type="entry name" value="NITRATE/NITRITE SENSOR PROTEIN NARX-RELATED"/>
    <property type="match status" value="1"/>
</dbReference>